<keyword evidence="3" id="KW-0808">Transferase</keyword>
<evidence type="ECO:0000313" key="4">
    <source>
        <dbReference type="Proteomes" id="UP000567795"/>
    </source>
</evidence>
<dbReference type="SUPFAM" id="SSF55729">
    <property type="entry name" value="Acyl-CoA N-acyltransferases (Nat)"/>
    <property type="match status" value="1"/>
</dbReference>
<evidence type="ECO:0000256" key="1">
    <source>
        <dbReference type="SAM" id="MobiDB-lite"/>
    </source>
</evidence>
<dbReference type="CDD" id="cd04301">
    <property type="entry name" value="NAT_SF"/>
    <property type="match status" value="1"/>
</dbReference>
<dbReference type="Proteomes" id="UP000567795">
    <property type="component" value="Unassembled WGS sequence"/>
</dbReference>
<organism evidence="3 4">
    <name type="scientific">Allostreptomyces psammosilenae</name>
    <dbReference type="NCBI Taxonomy" id="1892865"/>
    <lineage>
        <taxon>Bacteria</taxon>
        <taxon>Bacillati</taxon>
        <taxon>Actinomycetota</taxon>
        <taxon>Actinomycetes</taxon>
        <taxon>Kitasatosporales</taxon>
        <taxon>Streptomycetaceae</taxon>
        <taxon>Allostreptomyces</taxon>
    </lineage>
</organism>
<sequence length="211" mass="22384">MVVTLRVPAGEAGGAPLLLRPWSPGDAAALVEVHRDPALRHWTGRVAGDERAAASLLANERRGWLTGERRAFAVLEELDEPDPARQEPGRAQDGRSAGGPAACLWVEGGRLAGHVVLKGCRSGAPVAEVGYWTAAHARGRGVAPRALEAVVAWAFETYGPAGLRRLELLHQVDNTASCRVAAKTRFVLDGVLPPAPPAWPGSGHRHVRHAD</sequence>
<comment type="caution">
    <text evidence="3">The sequence shown here is derived from an EMBL/GenBank/DDBJ whole genome shotgun (WGS) entry which is preliminary data.</text>
</comment>
<keyword evidence="4" id="KW-1185">Reference proteome</keyword>
<evidence type="ECO:0000313" key="3">
    <source>
        <dbReference type="EMBL" id="NYI07383.1"/>
    </source>
</evidence>
<dbReference type="InterPro" id="IPR051908">
    <property type="entry name" value="Ribosomal_N-acetyltransferase"/>
</dbReference>
<dbReference type="GO" id="GO:0005737">
    <property type="term" value="C:cytoplasm"/>
    <property type="evidence" value="ECO:0007669"/>
    <property type="project" value="TreeGrafter"/>
</dbReference>
<gene>
    <name evidence="3" type="ORF">FHU37_004326</name>
</gene>
<proteinExistence type="predicted"/>
<dbReference type="RefSeq" id="WP_179815804.1">
    <property type="nucleotide sequence ID" value="NZ_JACBZD010000001.1"/>
</dbReference>
<dbReference type="InterPro" id="IPR000182">
    <property type="entry name" value="GNAT_dom"/>
</dbReference>
<feature type="compositionally biased region" description="Basic and acidic residues" evidence="1">
    <location>
        <begin position="82"/>
        <end position="93"/>
    </location>
</feature>
<dbReference type="GO" id="GO:0008999">
    <property type="term" value="F:protein-N-terminal-alanine acetyltransferase activity"/>
    <property type="evidence" value="ECO:0007669"/>
    <property type="project" value="TreeGrafter"/>
</dbReference>
<protein>
    <submittedName>
        <fullName evidence="3">RimJ/RimL family protein N-acetyltransferase</fullName>
    </submittedName>
</protein>
<feature type="region of interest" description="Disordered" evidence="1">
    <location>
        <begin position="78"/>
        <end position="98"/>
    </location>
</feature>
<dbReference type="EMBL" id="JACBZD010000001">
    <property type="protein sequence ID" value="NYI07383.1"/>
    <property type="molecule type" value="Genomic_DNA"/>
</dbReference>
<evidence type="ECO:0000259" key="2">
    <source>
        <dbReference type="PROSITE" id="PS51186"/>
    </source>
</evidence>
<reference evidence="3 4" key="1">
    <citation type="submission" date="2020-07" db="EMBL/GenBank/DDBJ databases">
        <title>Sequencing the genomes of 1000 actinobacteria strains.</title>
        <authorList>
            <person name="Klenk H.-P."/>
        </authorList>
    </citation>
    <scope>NUCLEOTIDE SEQUENCE [LARGE SCALE GENOMIC DNA]</scope>
    <source>
        <strain evidence="3 4">DSM 42178</strain>
    </source>
</reference>
<dbReference type="Gene3D" id="3.40.630.30">
    <property type="match status" value="1"/>
</dbReference>
<dbReference type="PROSITE" id="PS51186">
    <property type="entry name" value="GNAT"/>
    <property type="match status" value="1"/>
</dbReference>
<dbReference type="InterPro" id="IPR016181">
    <property type="entry name" value="Acyl_CoA_acyltransferase"/>
</dbReference>
<name>A0A852ZYC5_9ACTN</name>
<dbReference type="AlphaFoldDB" id="A0A852ZYC5"/>
<accession>A0A852ZYC5</accession>
<dbReference type="PANTHER" id="PTHR43441:SF10">
    <property type="entry name" value="ACETYLTRANSFERASE"/>
    <property type="match status" value="1"/>
</dbReference>
<dbReference type="GO" id="GO:1990189">
    <property type="term" value="F:protein N-terminal-serine acetyltransferase activity"/>
    <property type="evidence" value="ECO:0007669"/>
    <property type="project" value="TreeGrafter"/>
</dbReference>
<dbReference type="PANTHER" id="PTHR43441">
    <property type="entry name" value="RIBOSOMAL-PROTEIN-SERINE ACETYLTRANSFERASE"/>
    <property type="match status" value="1"/>
</dbReference>
<feature type="domain" description="N-acetyltransferase" evidence="2">
    <location>
        <begin position="17"/>
        <end position="211"/>
    </location>
</feature>
<dbReference type="Pfam" id="PF13302">
    <property type="entry name" value="Acetyltransf_3"/>
    <property type="match status" value="1"/>
</dbReference>